<dbReference type="KEGG" id="mpar:F7D14_05170"/>
<keyword evidence="2" id="KW-1133">Transmembrane helix</keyword>
<feature type="transmembrane region" description="Helical" evidence="2">
    <location>
        <begin position="200"/>
        <end position="224"/>
    </location>
</feature>
<gene>
    <name evidence="4" type="ORF">F7D14_05170</name>
</gene>
<dbReference type="RefSeq" id="WP_040579553.1">
    <property type="nucleotide sequence ID" value="NZ_CP044331.1"/>
</dbReference>
<evidence type="ECO:0000256" key="2">
    <source>
        <dbReference type="SAM" id="Phobius"/>
    </source>
</evidence>
<evidence type="ECO:0000313" key="5">
    <source>
        <dbReference type="Proteomes" id="UP000422569"/>
    </source>
</evidence>
<protein>
    <submittedName>
        <fullName evidence="4">HupE/UreJ family protein</fullName>
    </submittedName>
</protein>
<accession>A0A6B8LZP1</accession>
<feature type="transmembrane region" description="Helical" evidence="2">
    <location>
        <begin position="355"/>
        <end position="374"/>
    </location>
</feature>
<dbReference type="InterPro" id="IPR032809">
    <property type="entry name" value="Put_HupE_UreJ"/>
</dbReference>
<feature type="region of interest" description="Disordered" evidence="1">
    <location>
        <begin position="153"/>
        <end position="172"/>
    </location>
</feature>
<evidence type="ECO:0000256" key="3">
    <source>
        <dbReference type="SAM" id="SignalP"/>
    </source>
</evidence>
<keyword evidence="3" id="KW-0732">Signal</keyword>
<dbReference type="Proteomes" id="UP000422569">
    <property type="component" value="Chromosome"/>
</dbReference>
<feature type="transmembrane region" description="Helical" evidence="2">
    <location>
        <begin position="231"/>
        <end position="254"/>
    </location>
</feature>
<keyword evidence="5" id="KW-1185">Reference proteome</keyword>
<keyword evidence="2" id="KW-0812">Transmembrane</keyword>
<keyword evidence="2" id="KW-0472">Membrane</keyword>
<feature type="signal peptide" evidence="3">
    <location>
        <begin position="1"/>
        <end position="19"/>
    </location>
</feature>
<evidence type="ECO:0000256" key="1">
    <source>
        <dbReference type="SAM" id="MobiDB-lite"/>
    </source>
</evidence>
<sequence>MAGSLRLFAIILTFVFCGAAGEARAHTADISSSRIVPEGGGRYRVEVGFLGADIERIFAENKSTLGDVDLTEPGVIEGMIGKFIQQRVDLQNEEGQVCPSKVGSVGEDPSNPYDQKAVLHVDCSGVSGQIFYNPFRLLEAQGRRAKHLVSIGEKGDESQLTEAQKSGREPAPGQVMIFPGDAPIDLSKPLLTPWQLAPKFFSAGVEHIVTGYDHICFLIAVILWATRAWPVVKIVTAFTISHSITLSLAALQIVDIPSRWTEIAIALSIVYVALENFFTRKVEGRWRDTFFFGFVHGFGFASGLIEMGVPQRAIVPALASFNIGVEVGQIGVVLIVVPSLVLIDKRFFNGERNPRLVQICSAAVACAGVYWLFFPMA</sequence>
<feature type="transmembrane region" description="Helical" evidence="2">
    <location>
        <begin position="260"/>
        <end position="278"/>
    </location>
</feature>
<dbReference type="AlphaFoldDB" id="A0A6B8LZP1"/>
<dbReference type="EMBL" id="CP044331">
    <property type="protein sequence ID" value="QGM96924.1"/>
    <property type="molecule type" value="Genomic_DNA"/>
</dbReference>
<feature type="transmembrane region" description="Helical" evidence="2">
    <location>
        <begin position="321"/>
        <end position="343"/>
    </location>
</feature>
<organism evidence="4 5">
    <name type="scientific">Methylocystis parvus</name>
    <dbReference type="NCBI Taxonomy" id="134"/>
    <lineage>
        <taxon>Bacteria</taxon>
        <taxon>Pseudomonadati</taxon>
        <taxon>Pseudomonadota</taxon>
        <taxon>Alphaproteobacteria</taxon>
        <taxon>Hyphomicrobiales</taxon>
        <taxon>Methylocystaceae</taxon>
        <taxon>Methylocystis</taxon>
    </lineage>
</organism>
<evidence type="ECO:0000313" key="4">
    <source>
        <dbReference type="EMBL" id="QGM96924.1"/>
    </source>
</evidence>
<dbReference type="Pfam" id="PF13795">
    <property type="entry name" value="HupE_UreJ_2"/>
    <property type="match status" value="1"/>
</dbReference>
<name>A0A6B8LZP1_9HYPH</name>
<feature type="chain" id="PRO_5025545712" evidence="3">
    <location>
        <begin position="20"/>
        <end position="377"/>
    </location>
</feature>
<reference evidence="4 5" key="1">
    <citation type="submission" date="2019-09" db="EMBL/GenBank/DDBJ databases">
        <title>Isolation and complete genome sequencing of Methylocystis species.</title>
        <authorList>
            <person name="Rumah B.L."/>
            <person name="Stead C.E."/>
            <person name="Stevens B.C."/>
            <person name="Minton N.P."/>
            <person name="Grosse-Honebrink A."/>
            <person name="Zhang Y."/>
        </authorList>
    </citation>
    <scope>NUCLEOTIDE SEQUENCE [LARGE SCALE GENOMIC DNA]</scope>
    <source>
        <strain evidence="4 5">BRCS2</strain>
    </source>
</reference>
<feature type="transmembrane region" description="Helical" evidence="2">
    <location>
        <begin position="290"/>
        <end position="309"/>
    </location>
</feature>
<proteinExistence type="predicted"/>